<gene>
    <name evidence="1" type="ORF">METZ01_LOCUS180512</name>
</gene>
<dbReference type="Pfam" id="PF01312">
    <property type="entry name" value="Bac_export_2"/>
    <property type="match status" value="1"/>
</dbReference>
<dbReference type="EMBL" id="UINC01035368">
    <property type="protein sequence ID" value="SVB27658.1"/>
    <property type="molecule type" value="Genomic_DNA"/>
</dbReference>
<dbReference type="GO" id="GO:0009306">
    <property type="term" value="P:protein secretion"/>
    <property type="evidence" value="ECO:0007669"/>
    <property type="project" value="InterPro"/>
</dbReference>
<dbReference type="PANTHER" id="PTHR30531">
    <property type="entry name" value="FLAGELLAR BIOSYNTHETIC PROTEIN FLHB"/>
    <property type="match status" value="1"/>
</dbReference>
<reference evidence="1" key="1">
    <citation type="submission" date="2018-05" db="EMBL/GenBank/DDBJ databases">
        <authorList>
            <person name="Lanie J.A."/>
            <person name="Ng W.-L."/>
            <person name="Kazmierczak K.M."/>
            <person name="Andrzejewski T.M."/>
            <person name="Davidsen T.M."/>
            <person name="Wayne K.J."/>
            <person name="Tettelin H."/>
            <person name="Glass J.I."/>
            <person name="Rusch D."/>
            <person name="Podicherti R."/>
            <person name="Tsui H.-C.T."/>
            <person name="Winkler M.E."/>
        </authorList>
    </citation>
    <scope>NUCLEOTIDE SEQUENCE</scope>
</reference>
<accession>A0A382CN51</accession>
<proteinExistence type="predicted"/>
<dbReference type="SUPFAM" id="SSF160544">
    <property type="entry name" value="EscU C-terminal domain-like"/>
    <property type="match status" value="1"/>
</dbReference>
<dbReference type="InterPro" id="IPR006135">
    <property type="entry name" value="T3SS_substrate_exporter"/>
</dbReference>
<dbReference type="AlphaFoldDB" id="A0A382CN51"/>
<evidence type="ECO:0000313" key="1">
    <source>
        <dbReference type="EMBL" id="SVB27658.1"/>
    </source>
</evidence>
<name>A0A382CN51_9ZZZZ</name>
<sequence length="82" mass="9173">MRYNRQLDNAPVVTAKGKGLIAEKIIALAKENNIPIKEDADLVQLLSQVDLNKEIPASLYKVVAELLSFVYKLNNEHPVKSK</sequence>
<dbReference type="GO" id="GO:0005886">
    <property type="term" value="C:plasma membrane"/>
    <property type="evidence" value="ECO:0007669"/>
    <property type="project" value="TreeGrafter"/>
</dbReference>
<dbReference type="PANTHER" id="PTHR30531:SF12">
    <property type="entry name" value="FLAGELLAR BIOSYNTHETIC PROTEIN FLHB"/>
    <property type="match status" value="1"/>
</dbReference>
<evidence type="ECO:0008006" key="2">
    <source>
        <dbReference type="Google" id="ProtNLM"/>
    </source>
</evidence>
<dbReference type="InterPro" id="IPR029025">
    <property type="entry name" value="T3SS_substrate_exporter_C"/>
</dbReference>
<protein>
    <recommendedName>
        <fullName evidence="2">Flagellar biosynthesis protein FlhB</fullName>
    </recommendedName>
</protein>
<dbReference type="Gene3D" id="3.40.1690.10">
    <property type="entry name" value="secretion proteins EscU"/>
    <property type="match status" value="1"/>
</dbReference>
<organism evidence="1">
    <name type="scientific">marine metagenome</name>
    <dbReference type="NCBI Taxonomy" id="408172"/>
    <lineage>
        <taxon>unclassified sequences</taxon>
        <taxon>metagenomes</taxon>
        <taxon>ecological metagenomes</taxon>
    </lineage>
</organism>